<dbReference type="OrthoDB" id="7064823at2"/>
<sequence>MALEVKTTLRVYSETLLIDDFKEILGEPSRGFSRGDPWSKGKRFRKHSYWSLSSSIERTCSFDNHLSEILDFAESKKEEIIDLRSKGCDIDISVFFDSDNGQGGAILSSSTMKRLSDLELSLVFDVYADG</sequence>
<dbReference type="EMBL" id="VHSG01000013">
    <property type="protein sequence ID" value="TQV78280.1"/>
    <property type="molecule type" value="Genomic_DNA"/>
</dbReference>
<keyword evidence="2" id="KW-1185">Reference proteome</keyword>
<dbReference type="Proteomes" id="UP000319732">
    <property type="component" value="Unassembled WGS sequence"/>
</dbReference>
<organism evidence="1 2">
    <name type="scientific">Exilibacterium tricleocarpae</name>
    <dbReference type="NCBI Taxonomy" id="2591008"/>
    <lineage>
        <taxon>Bacteria</taxon>
        <taxon>Pseudomonadati</taxon>
        <taxon>Pseudomonadota</taxon>
        <taxon>Gammaproteobacteria</taxon>
        <taxon>Cellvibrionales</taxon>
        <taxon>Cellvibrionaceae</taxon>
        <taxon>Exilibacterium</taxon>
    </lineage>
</organism>
<reference evidence="1 2" key="1">
    <citation type="submission" date="2019-06" db="EMBL/GenBank/DDBJ databases">
        <title>Whole genome sequence for Cellvibrionaceae sp. R142.</title>
        <authorList>
            <person name="Wang G."/>
        </authorList>
    </citation>
    <scope>NUCLEOTIDE SEQUENCE [LARGE SCALE GENOMIC DNA]</scope>
    <source>
        <strain evidence="1 2">R142</strain>
    </source>
</reference>
<comment type="caution">
    <text evidence="1">The sequence shown here is derived from an EMBL/GenBank/DDBJ whole genome shotgun (WGS) entry which is preliminary data.</text>
</comment>
<evidence type="ECO:0000313" key="2">
    <source>
        <dbReference type="Proteomes" id="UP000319732"/>
    </source>
</evidence>
<gene>
    <name evidence="1" type="ORF">FKG94_14550</name>
</gene>
<dbReference type="RefSeq" id="WP_142905060.1">
    <property type="nucleotide sequence ID" value="NZ_ML660094.1"/>
</dbReference>
<evidence type="ECO:0000313" key="1">
    <source>
        <dbReference type="EMBL" id="TQV78280.1"/>
    </source>
</evidence>
<accession>A0A545TM20</accession>
<protein>
    <submittedName>
        <fullName evidence="1">DUF4279 domain-containing protein</fullName>
    </submittedName>
</protein>
<dbReference type="AlphaFoldDB" id="A0A545TM20"/>
<name>A0A545TM20_9GAMM</name>
<dbReference type="Pfam" id="PF14106">
    <property type="entry name" value="DUF4279"/>
    <property type="match status" value="1"/>
</dbReference>
<dbReference type="InterPro" id="IPR025459">
    <property type="entry name" value="DUF4279"/>
</dbReference>
<proteinExistence type="predicted"/>